<dbReference type="RefSeq" id="WP_167166683.1">
    <property type="nucleotide sequence ID" value="NZ_JAAOYM010000001.1"/>
</dbReference>
<dbReference type="Proteomes" id="UP000545493">
    <property type="component" value="Unassembled WGS sequence"/>
</dbReference>
<feature type="compositionally biased region" description="Basic and acidic residues" evidence="1">
    <location>
        <begin position="295"/>
        <end position="308"/>
    </location>
</feature>
<sequence length="336" mass="38144">MASHRDIAARFAQEAGKLNAQLLRARSGNVLVSPFDDRDLCSYGTHFVLARIMLDEHGHRSWWLLNGDTYSVSTSGHQRLVREECGKTVLPVLIVPFSCLREARIDRDTITPIDIQDESFETVTHYAHEWDSVPEHAHYSARLLPDGRYEWHTYRHWLGASLFRAAYTVREAGEYRTRTAYFLSAFDEQETRPHYFLCELPHGAAPASVGEAFEALKPPEVKRAETDGLTCTRQGDVFAVPTTLTTRQVSRLAHKRQRGVHVLHLSHTATEVAVTDDGTTYARGILRHAPPGHGRQPEHKRQPMGDRKTWHRLVKNTVPLDERGDSRAWSRGGNVD</sequence>
<evidence type="ECO:0000313" key="2">
    <source>
        <dbReference type="EMBL" id="NIJ10523.1"/>
    </source>
</evidence>
<accession>A0A7X5ZP78</accession>
<proteinExistence type="predicted"/>
<dbReference type="EMBL" id="JAAOYM010000001">
    <property type="protein sequence ID" value="NIJ10523.1"/>
    <property type="molecule type" value="Genomic_DNA"/>
</dbReference>
<evidence type="ECO:0000256" key="1">
    <source>
        <dbReference type="SAM" id="MobiDB-lite"/>
    </source>
</evidence>
<protein>
    <submittedName>
        <fullName evidence="2">Uncharacterized protein</fullName>
    </submittedName>
</protein>
<gene>
    <name evidence="2" type="ORF">FHU38_000867</name>
</gene>
<name>A0A7X5ZP78_9PSEU</name>
<feature type="region of interest" description="Disordered" evidence="1">
    <location>
        <begin position="288"/>
        <end position="310"/>
    </location>
</feature>
<organism evidence="2 3">
    <name type="scientific">Saccharomonospora amisosensis</name>
    <dbReference type="NCBI Taxonomy" id="1128677"/>
    <lineage>
        <taxon>Bacteria</taxon>
        <taxon>Bacillati</taxon>
        <taxon>Actinomycetota</taxon>
        <taxon>Actinomycetes</taxon>
        <taxon>Pseudonocardiales</taxon>
        <taxon>Pseudonocardiaceae</taxon>
        <taxon>Saccharomonospora</taxon>
    </lineage>
</organism>
<dbReference type="AlphaFoldDB" id="A0A7X5ZP78"/>
<keyword evidence="3" id="KW-1185">Reference proteome</keyword>
<reference evidence="2 3" key="1">
    <citation type="submission" date="2020-03" db="EMBL/GenBank/DDBJ databases">
        <title>Sequencing the genomes of 1000 actinobacteria strains.</title>
        <authorList>
            <person name="Klenk H.-P."/>
        </authorList>
    </citation>
    <scope>NUCLEOTIDE SEQUENCE [LARGE SCALE GENOMIC DNA]</scope>
    <source>
        <strain evidence="2 3">DSM 45685</strain>
    </source>
</reference>
<evidence type="ECO:0000313" key="3">
    <source>
        <dbReference type="Proteomes" id="UP000545493"/>
    </source>
</evidence>
<comment type="caution">
    <text evidence="2">The sequence shown here is derived from an EMBL/GenBank/DDBJ whole genome shotgun (WGS) entry which is preliminary data.</text>
</comment>